<feature type="region of interest" description="Disordered" evidence="1">
    <location>
        <begin position="14"/>
        <end position="45"/>
    </location>
</feature>
<evidence type="ECO:0000259" key="2">
    <source>
        <dbReference type="Pfam" id="PF05099"/>
    </source>
</evidence>
<dbReference type="CDD" id="cd07176">
    <property type="entry name" value="terB"/>
    <property type="match status" value="1"/>
</dbReference>
<accession>A0A383A219</accession>
<reference evidence="3" key="1">
    <citation type="submission" date="2018-05" db="EMBL/GenBank/DDBJ databases">
        <authorList>
            <person name="Lanie J.A."/>
            <person name="Ng W.-L."/>
            <person name="Kazmierczak K.M."/>
            <person name="Andrzejewski T.M."/>
            <person name="Davidsen T.M."/>
            <person name="Wayne K.J."/>
            <person name="Tettelin H."/>
            <person name="Glass J.I."/>
            <person name="Rusch D."/>
            <person name="Podicherti R."/>
            <person name="Tsui H.-C.T."/>
            <person name="Winkler M.E."/>
        </authorList>
    </citation>
    <scope>NUCLEOTIDE SEQUENCE</scope>
</reference>
<dbReference type="Pfam" id="PF05099">
    <property type="entry name" value="TerB"/>
    <property type="match status" value="1"/>
</dbReference>
<dbReference type="Gene3D" id="1.10.3680.10">
    <property type="entry name" value="TerB-like"/>
    <property type="match status" value="1"/>
</dbReference>
<proteinExistence type="predicted"/>
<dbReference type="SUPFAM" id="SSF158682">
    <property type="entry name" value="TerB-like"/>
    <property type="match status" value="1"/>
</dbReference>
<dbReference type="InterPro" id="IPR007791">
    <property type="entry name" value="DjlA_N"/>
</dbReference>
<gene>
    <name evidence="3" type="ORF">METZ01_LOCUS454537</name>
</gene>
<organism evidence="3">
    <name type="scientific">marine metagenome</name>
    <dbReference type="NCBI Taxonomy" id="408172"/>
    <lineage>
        <taxon>unclassified sequences</taxon>
        <taxon>metagenomes</taxon>
        <taxon>ecological metagenomes</taxon>
    </lineage>
</organism>
<protein>
    <recommendedName>
        <fullName evidence="2">Co-chaperone DjlA N-terminal domain-containing protein</fullName>
    </recommendedName>
</protein>
<evidence type="ECO:0000313" key="3">
    <source>
        <dbReference type="EMBL" id="SVE01683.1"/>
    </source>
</evidence>
<feature type="non-terminal residue" evidence="3">
    <location>
        <position position="191"/>
    </location>
</feature>
<feature type="domain" description="Co-chaperone DjlA N-terminal" evidence="2">
    <location>
        <begin position="51"/>
        <end position="170"/>
    </location>
</feature>
<dbReference type="EMBL" id="UINC01188456">
    <property type="protein sequence ID" value="SVE01683.1"/>
    <property type="molecule type" value="Genomic_DNA"/>
</dbReference>
<evidence type="ECO:0000256" key="1">
    <source>
        <dbReference type="SAM" id="MobiDB-lite"/>
    </source>
</evidence>
<dbReference type="InterPro" id="IPR029024">
    <property type="entry name" value="TerB-like"/>
</dbReference>
<sequence>VLIIKFIYKIFTRKEKSPSQPKPRPRPQPKSQPQPKPKRHNKHKDPQTLIIYVAMAVAMADKKLDDKEGKTIQNWIKQNLYREGHSQKSKNLYNNALRDSYSLAESGNLVLSDVCKRLNRYGNTAQKYDAVELAYKVMAADGILHENEAIVINTTAKALGITSTELEEIRDREIIKFETTVDDTDIDKFLG</sequence>
<feature type="compositionally biased region" description="Pro residues" evidence="1">
    <location>
        <begin position="20"/>
        <end position="35"/>
    </location>
</feature>
<feature type="non-terminal residue" evidence="3">
    <location>
        <position position="1"/>
    </location>
</feature>
<name>A0A383A219_9ZZZZ</name>
<dbReference type="AlphaFoldDB" id="A0A383A219"/>